<dbReference type="PATRIC" id="fig|512763.3.peg.4171"/>
<dbReference type="Proteomes" id="UP000061382">
    <property type="component" value="Chromosome"/>
</dbReference>
<accession>A0A0P0C6P6</accession>
<evidence type="ECO:0000256" key="1">
    <source>
        <dbReference type="SAM" id="MobiDB-lite"/>
    </source>
</evidence>
<dbReference type="RefSeq" id="WP_062545280.1">
    <property type="nucleotide sequence ID" value="NZ_CP012643.1"/>
</dbReference>
<evidence type="ECO:0000313" key="3">
    <source>
        <dbReference type="Proteomes" id="UP000061382"/>
    </source>
</evidence>
<protein>
    <submittedName>
        <fullName evidence="2">Uncharacterized protein</fullName>
    </submittedName>
</protein>
<gene>
    <name evidence="2" type="ORF">DC20_19005</name>
</gene>
<dbReference type="AlphaFoldDB" id="A0A0P0C6P6"/>
<reference evidence="2 3" key="1">
    <citation type="submission" date="2015-08" db="EMBL/GenBank/DDBJ databases">
        <title>Complete genome sequence of Rufibacter tibetensis strain 1351t, a radiation-resistant bacterium from tibet plateau.</title>
        <authorList>
            <person name="Dai J."/>
        </authorList>
    </citation>
    <scope>NUCLEOTIDE SEQUENCE [LARGE SCALE GENOMIC DNA]</scope>
    <source>
        <strain evidence="2 3">1351</strain>
    </source>
</reference>
<keyword evidence="3" id="KW-1185">Reference proteome</keyword>
<dbReference type="KEGG" id="rti:DC20_19005"/>
<organism evidence="2 3">
    <name type="scientific">Rufibacter tibetensis</name>
    <dbReference type="NCBI Taxonomy" id="512763"/>
    <lineage>
        <taxon>Bacteria</taxon>
        <taxon>Pseudomonadati</taxon>
        <taxon>Bacteroidota</taxon>
        <taxon>Cytophagia</taxon>
        <taxon>Cytophagales</taxon>
        <taxon>Hymenobacteraceae</taxon>
        <taxon>Rufibacter</taxon>
    </lineage>
</organism>
<name>A0A0P0C6P6_9BACT</name>
<feature type="compositionally biased region" description="Basic residues" evidence="1">
    <location>
        <begin position="51"/>
        <end position="65"/>
    </location>
</feature>
<proteinExistence type="predicted"/>
<evidence type="ECO:0000313" key="2">
    <source>
        <dbReference type="EMBL" id="ALJ00685.1"/>
    </source>
</evidence>
<feature type="region of interest" description="Disordered" evidence="1">
    <location>
        <begin position="43"/>
        <end position="65"/>
    </location>
</feature>
<sequence>MRELVKGKIDQMQMDIIRQAANVEEVQSVLGIFAQMRELINQLPEGNTKAKGAKRGRKPKTQQEG</sequence>
<dbReference type="EMBL" id="CP012643">
    <property type="protein sequence ID" value="ALJ00685.1"/>
    <property type="molecule type" value="Genomic_DNA"/>
</dbReference>